<evidence type="ECO:0000256" key="1">
    <source>
        <dbReference type="SAM" id="Phobius"/>
    </source>
</evidence>
<keyword evidence="1" id="KW-1133">Transmembrane helix</keyword>
<reference evidence="2" key="2">
    <citation type="journal article" date="2015" name="Data Brief">
        <title>Shoot transcriptome of the giant reed, Arundo donax.</title>
        <authorList>
            <person name="Barrero R.A."/>
            <person name="Guerrero F.D."/>
            <person name="Moolhuijzen P."/>
            <person name="Goolsby J.A."/>
            <person name="Tidwell J."/>
            <person name="Bellgard S.E."/>
            <person name="Bellgard M.I."/>
        </authorList>
    </citation>
    <scope>NUCLEOTIDE SEQUENCE</scope>
    <source>
        <tissue evidence="2">Shoot tissue taken approximately 20 cm above the soil surface</tissue>
    </source>
</reference>
<sequence length="37" mass="4417">MYQIVVSWFWLASHKDLCLVLCSVFLLFGFIHMKNVK</sequence>
<name>A0A0A9HDW5_ARUDO</name>
<accession>A0A0A9HDW5</accession>
<dbReference type="AlphaFoldDB" id="A0A0A9HDW5"/>
<keyword evidence="1" id="KW-0472">Membrane</keyword>
<organism evidence="2">
    <name type="scientific">Arundo donax</name>
    <name type="common">Giant reed</name>
    <name type="synonym">Donax arundinaceus</name>
    <dbReference type="NCBI Taxonomy" id="35708"/>
    <lineage>
        <taxon>Eukaryota</taxon>
        <taxon>Viridiplantae</taxon>
        <taxon>Streptophyta</taxon>
        <taxon>Embryophyta</taxon>
        <taxon>Tracheophyta</taxon>
        <taxon>Spermatophyta</taxon>
        <taxon>Magnoliopsida</taxon>
        <taxon>Liliopsida</taxon>
        <taxon>Poales</taxon>
        <taxon>Poaceae</taxon>
        <taxon>PACMAD clade</taxon>
        <taxon>Arundinoideae</taxon>
        <taxon>Arundineae</taxon>
        <taxon>Arundo</taxon>
    </lineage>
</organism>
<dbReference type="EMBL" id="GBRH01163892">
    <property type="protein sequence ID" value="JAE34004.1"/>
    <property type="molecule type" value="Transcribed_RNA"/>
</dbReference>
<reference evidence="2" key="1">
    <citation type="submission" date="2014-09" db="EMBL/GenBank/DDBJ databases">
        <authorList>
            <person name="Magalhaes I.L.F."/>
            <person name="Oliveira U."/>
            <person name="Santos F.R."/>
            <person name="Vidigal T.H.D.A."/>
            <person name="Brescovit A.D."/>
            <person name="Santos A.J."/>
        </authorList>
    </citation>
    <scope>NUCLEOTIDE SEQUENCE</scope>
    <source>
        <tissue evidence="2">Shoot tissue taken approximately 20 cm above the soil surface</tissue>
    </source>
</reference>
<keyword evidence="1" id="KW-0812">Transmembrane</keyword>
<feature type="transmembrane region" description="Helical" evidence="1">
    <location>
        <begin position="12"/>
        <end position="31"/>
    </location>
</feature>
<protein>
    <submittedName>
        <fullName evidence="2">Uncharacterized protein</fullName>
    </submittedName>
</protein>
<evidence type="ECO:0000313" key="2">
    <source>
        <dbReference type="EMBL" id="JAE34004.1"/>
    </source>
</evidence>
<proteinExistence type="predicted"/>